<organism evidence="1 2">
    <name type="scientific">Chryseobacterium populi</name>
    <dbReference type="NCBI Taxonomy" id="1144316"/>
    <lineage>
        <taxon>Bacteria</taxon>
        <taxon>Pseudomonadati</taxon>
        <taxon>Bacteroidota</taxon>
        <taxon>Flavobacteriia</taxon>
        <taxon>Flavobacteriales</taxon>
        <taxon>Weeksellaceae</taxon>
        <taxon>Chryseobacterium group</taxon>
        <taxon>Chryseobacterium</taxon>
    </lineage>
</organism>
<accession>J2JYN2</accession>
<evidence type="ECO:0000313" key="2">
    <source>
        <dbReference type="Proteomes" id="UP000007509"/>
    </source>
</evidence>
<name>J2JYN2_9FLAO</name>
<protein>
    <submittedName>
        <fullName evidence="1">Uncharacterized protein</fullName>
    </submittedName>
</protein>
<comment type="caution">
    <text evidence="1">The sequence shown here is derived from an EMBL/GenBank/DDBJ whole genome shotgun (WGS) entry which is preliminary data.</text>
</comment>
<dbReference type="AlphaFoldDB" id="J2JYN2"/>
<dbReference type="EMBL" id="AKJY01000027">
    <property type="protein sequence ID" value="EJL72985.1"/>
    <property type="molecule type" value="Genomic_DNA"/>
</dbReference>
<dbReference type="Proteomes" id="UP000007509">
    <property type="component" value="Unassembled WGS sequence"/>
</dbReference>
<reference evidence="1 2" key="1">
    <citation type="journal article" date="2012" name="J. Bacteriol.">
        <title>Twenty-one genome sequences from Pseudomonas species and 19 genome sequences from diverse bacteria isolated from the rhizosphere and endosphere of Populus deltoides.</title>
        <authorList>
            <person name="Brown S.D."/>
            <person name="Utturkar S.M."/>
            <person name="Klingeman D.M."/>
            <person name="Johnson C.M."/>
            <person name="Martin S.L."/>
            <person name="Land M.L."/>
            <person name="Lu T.Y."/>
            <person name="Schadt C.W."/>
            <person name="Doktycz M.J."/>
            <person name="Pelletier D.A."/>
        </authorList>
    </citation>
    <scope>NUCLEOTIDE SEQUENCE [LARGE SCALE GENOMIC DNA]</scope>
    <source>
        <strain evidence="1 2">CF314</strain>
    </source>
</reference>
<evidence type="ECO:0000313" key="1">
    <source>
        <dbReference type="EMBL" id="EJL72985.1"/>
    </source>
</evidence>
<gene>
    <name evidence="1" type="ORF">PMI13_01693</name>
</gene>
<proteinExistence type="predicted"/>
<keyword evidence="2" id="KW-1185">Reference proteome</keyword>
<sequence>MRLRTMSGAFIFISIFFNGDDDLHEDENGTDA</sequence>